<dbReference type="InterPro" id="IPR040395">
    <property type="entry name" value="TTC19"/>
</dbReference>
<organism evidence="7 8">
    <name type="scientific">Steinernema glaseri</name>
    <dbReference type="NCBI Taxonomy" id="37863"/>
    <lineage>
        <taxon>Eukaryota</taxon>
        <taxon>Metazoa</taxon>
        <taxon>Ecdysozoa</taxon>
        <taxon>Nematoda</taxon>
        <taxon>Chromadorea</taxon>
        <taxon>Rhabditida</taxon>
        <taxon>Tylenchina</taxon>
        <taxon>Panagrolaimomorpha</taxon>
        <taxon>Strongyloidoidea</taxon>
        <taxon>Steinernematidae</taxon>
        <taxon>Steinernema</taxon>
    </lineage>
</organism>
<dbReference type="PANTHER" id="PTHR13143">
    <property type="entry name" value="TETRATRICOPEPTIDE REPEAT PROTEIN 19"/>
    <property type="match status" value="1"/>
</dbReference>
<dbReference type="PANTHER" id="PTHR13143:SF6">
    <property type="entry name" value="TETRATRICOPEPTIDE REPEAT PROTEIN 19, MITOCHONDRIAL"/>
    <property type="match status" value="1"/>
</dbReference>
<evidence type="ECO:0000313" key="7">
    <source>
        <dbReference type="Proteomes" id="UP000095287"/>
    </source>
</evidence>
<evidence type="ECO:0000256" key="4">
    <source>
        <dbReference type="ARBA" id="ARBA00022803"/>
    </source>
</evidence>
<evidence type="ECO:0000256" key="6">
    <source>
        <dbReference type="ARBA" id="ARBA00023128"/>
    </source>
</evidence>
<keyword evidence="5" id="KW-0809">Transit peptide</keyword>
<dbReference type="InterPro" id="IPR019734">
    <property type="entry name" value="TPR_rpt"/>
</dbReference>
<dbReference type="InterPro" id="IPR011990">
    <property type="entry name" value="TPR-like_helical_dom_sf"/>
</dbReference>
<keyword evidence="3" id="KW-0677">Repeat</keyword>
<keyword evidence="4" id="KW-0802">TPR repeat</keyword>
<evidence type="ECO:0000313" key="8">
    <source>
        <dbReference type="WBParaSite" id="L893_g28204.t1"/>
    </source>
</evidence>
<reference evidence="8" key="1">
    <citation type="submission" date="2016-11" db="UniProtKB">
        <authorList>
            <consortium name="WormBaseParasite"/>
        </authorList>
    </citation>
    <scope>IDENTIFICATION</scope>
</reference>
<dbReference type="GO" id="GO:0005743">
    <property type="term" value="C:mitochondrial inner membrane"/>
    <property type="evidence" value="ECO:0007669"/>
    <property type="project" value="TreeGrafter"/>
</dbReference>
<keyword evidence="7" id="KW-1185">Reference proteome</keyword>
<proteinExistence type="inferred from homology"/>
<evidence type="ECO:0000256" key="3">
    <source>
        <dbReference type="ARBA" id="ARBA00022737"/>
    </source>
</evidence>
<sequence>MWRGAYIQRISRLSNRYRGASSSLLPSSESSYQWRQKDNEGSKQGKWSWKTAGKPLLGFSVMVTLKDFFNIDPVKLDNDPLKDKVKKSWLERKHRQYDKAVEILSEALHEAIDRKEELPITRVYDELANTYYEKGDLDQADEYFRLVINRLVHLHGKRDSDPEFIGISLKLADIYAQKGLLENSEKGYKHCVGKQMKVVEDNMKNFLVAQGALVEERHLVESHGAKYTDPLALFGMALEAYSHFLLTYCDESRMEESMEFIDEVLKISHQIYGSTSLHSITVINNYSVACIMKNRFKAALKYLELVIDRIIYIDECASMIPGFYCNYAEALWHTGRKDEALEWAQKAVHLSTREEPRIRDYATKFLKQLEDDHKRSQPRVGGKWWFW</sequence>
<dbReference type="GO" id="GO:0034551">
    <property type="term" value="P:mitochondrial respiratory chain complex III assembly"/>
    <property type="evidence" value="ECO:0007669"/>
    <property type="project" value="InterPro"/>
</dbReference>
<dbReference type="Gene3D" id="1.25.40.10">
    <property type="entry name" value="Tetratricopeptide repeat domain"/>
    <property type="match status" value="2"/>
</dbReference>
<dbReference type="Proteomes" id="UP000095287">
    <property type="component" value="Unplaced"/>
</dbReference>
<keyword evidence="6" id="KW-0496">Mitochondrion</keyword>
<evidence type="ECO:0000256" key="1">
    <source>
        <dbReference type="ARBA" id="ARBA00004173"/>
    </source>
</evidence>
<comment type="subcellular location">
    <subcellularLocation>
        <location evidence="1">Mitochondrion</location>
    </subcellularLocation>
</comment>
<accession>A0A1I7ZNJ1</accession>
<dbReference type="AlphaFoldDB" id="A0A1I7ZNJ1"/>
<evidence type="ECO:0000256" key="2">
    <source>
        <dbReference type="ARBA" id="ARBA00008219"/>
    </source>
</evidence>
<dbReference type="SUPFAM" id="SSF48452">
    <property type="entry name" value="TPR-like"/>
    <property type="match status" value="1"/>
</dbReference>
<comment type="similarity">
    <text evidence="2">Belongs to the TTC19 family.</text>
</comment>
<name>A0A1I7ZNJ1_9BILA</name>
<dbReference type="Pfam" id="PF13181">
    <property type="entry name" value="TPR_8"/>
    <property type="match status" value="2"/>
</dbReference>
<protein>
    <submittedName>
        <fullName evidence="8">TPR_REGION domain-containing protein</fullName>
    </submittedName>
</protein>
<dbReference type="WBParaSite" id="L893_g28204.t1">
    <property type="protein sequence ID" value="L893_g28204.t1"/>
    <property type="gene ID" value="L893_g28204"/>
</dbReference>
<evidence type="ECO:0000256" key="5">
    <source>
        <dbReference type="ARBA" id="ARBA00022946"/>
    </source>
</evidence>